<protein>
    <recommendedName>
        <fullName evidence="3">Enoyl-CoA hydratase</fullName>
    </recommendedName>
</protein>
<sequence length="263" mass="28936">MSEHPLQLDKQDHIAIVTLDRPEKLNALSSDLQTALHEAITEIRNDDNIRVAVVTGAGRGFCSGADLTGRGAQKTPTQNDHLDDLGWVGRQAKAMYGLNKPVIAAVNGVAAGAGMSLALACDMRVGSEKSRFKTVFIERNLSPDSGMSFFLPRIVGYSRAADLIYTSRAVDGEEAYRLGLLDRFVDHDDLMDTALEAANQMTQWPPLALRMSKRVLQHNVEAELDDAVRFELTSLAYGNRATNDRQESIAAFREKRNPEYTGT</sequence>
<evidence type="ECO:0000313" key="2">
    <source>
        <dbReference type="EMBL" id="SUZ74178.1"/>
    </source>
</evidence>
<dbReference type="InterPro" id="IPR018376">
    <property type="entry name" value="Enoyl-CoA_hyd/isom_CS"/>
</dbReference>
<dbReference type="PANTHER" id="PTHR43802">
    <property type="entry name" value="ENOYL-COA HYDRATASE"/>
    <property type="match status" value="1"/>
</dbReference>
<dbReference type="SUPFAM" id="SSF52096">
    <property type="entry name" value="ClpP/crotonase"/>
    <property type="match status" value="1"/>
</dbReference>
<dbReference type="GO" id="GO:0003824">
    <property type="term" value="F:catalytic activity"/>
    <property type="evidence" value="ECO:0007669"/>
    <property type="project" value="InterPro"/>
</dbReference>
<organism evidence="2">
    <name type="scientific">marine metagenome</name>
    <dbReference type="NCBI Taxonomy" id="408172"/>
    <lineage>
        <taxon>unclassified sequences</taxon>
        <taxon>metagenomes</taxon>
        <taxon>ecological metagenomes</taxon>
    </lineage>
</organism>
<evidence type="ECO:0008006" key="3">
    <source>
        <dbReference type="Google" id="ProtNLM"/>
    </source>
</evidence>
<dbReference type="EMBL" id="UINC01001203">
    <property type="protein sequence ID" value="SUZ74178.1"/>
    <property type="molecule type" value="Genomic_DNA"/>
</dbReference>
<gene>
    <name evidence="2" type="ORF">METZ01_LOCUS27032</name>
</gene>
<proteinExistence type="inferred from homology"/>
<dbReference type="InterPro" id="IPR029045">
    <property type="entry name" value="ClpP/crotonase-like_dom_sf"/>
</dbReference>
<accession>A0A381Q5I4</accession>
<reference evidence="2" key="1">
    <citation type="submission" date="2018-05" db="EMBL/GenBank/DDBJ databases">
        <authorList>
            <person name="Lanie J.A."/>
            <person name="Ng W.-L."/>
            <person name="Kazmierczak K.M."/>
            <person name="Andrzejewski T.M."/>
            <person name="Davidsen T.M."/>
            <person name="Wayne K.J."/>
            <person name="Tettelin H."/>
            <person name="Glass J.I."/>
            <person name="Rusch D."/>
            <person name="Podicherti R."/>
            <person name="Tsui H.-C.T."/>
            <person name="Winkler M.E."/>
        </authorList>
    </citation>
    <scope>NUCLEOTIDE SEQUENCE</scope>
</reference>
<dbReference type="Gene3D" id="3.90.226.10">
    <property type="entry name" value="2-enoyl-CoA Hydratase, Chain A, domain 1"/>
    <property type="match status" value="1"/>
</dbReference>
<dbReference type="PROSITE" id="PS00166">
    <property type="entry name" value="ENOYL_COA_HYDRATASE"/>
    <property type="match status" value="1"/>
</dbReference>
<dbReference type="AlphaFoldDB" id="A0A381Q5I4"/>
<dbReference type="PANTHER" id="PTHR43802:SF1">
    <property type="entry name" value="IP11341P-RELATED"/>
    <property type="match status" value="1"/>
</dbReference>
<dbReference type="CDD" id="cd06558">
    <property type="entry name" value="crotonase-like"/>
    <property type="match status" value="1"/>
</dbReference>
<comment type="similarity">
    <text evidence="1">Belongs to the enoyl-CoA hydratase/isomerase family.</text>
</comment>
<dbReference type="Pfam" id="PF00378">
    <property type="entry name" value="ECH_1"/>
    <property type="match status" value="1"/>
</dbReference>
<evidence type="ECO:0000256" key="1">
    <source>
        <dbReference type="ARBA" id="ARBA00005254"/>
    </source>
</evidence>
<name>A0A381Q5I4_9ZZZZ</name>
<dbReference type="InterPro" id="IPR001753">
    <property type="entry name" value="Enoyl-CoA_hydra/iso"/>
</dbReference>